<dbReference type="GO" id="GO:0016301">
    <property type="term" value="F:kinase activity"/>
    <property type="evidence" value="ECO:0007669"/>
    <property type="project" value="UniProtKB-KW"/>
</dbReference>
<dbReference type="InterPro" id="IPR027417">
    <property type="entry name" value="P-loop_NTPase"/>
</dbReference>
<comment type="caution">
    <text evidence="1">The sequence shown here is derived from an EMBL/GenBank/DDBJ whole genome shotgun (WGS) entry which is preliminary data.</text>
</comment>
<dbReference type="Proteomes" id="UP000823910">
    <property type="component" value="Unassembled WGS sequence"/>
</dbReference>
<evidence type="ECO:0000313" key="2">
    <source>
        <dbReference type="Proteomes" id="UP000823910"/>
    </source>
</evidence>
<dbReference type="AlphaFoldDB" id="A0A9D2N2L5"/>
<organism evidence="1 2">
    <name type="scientific">Candidatus Enterocloster excrementipullorum</name>
    <dbReference type="NCBI Taxonomy" id="2838559"/>
    <lineage>
        <taxon>Bacteria</taxon>
        <taxon>Bacillati</taxon>
        <taxon>Bacillota</taxon>
        <taxon>Clostridia</taxon>
        <taxon>Lachnospirales</taxon>
        <taxon>Lachnospiraceae</taxon>
        <taxon>Enterocloster</taxon>
    </lineage>
</organism>
<keyword evidence="1" id="KW-0418">Kinase</keyword>
<dbReference type="SUPFAM" id="SSF52540">
    <property type="entry name" value="P-loop containing nucleoside triphosphate hydrolases"/>
    <property type="match status" value="1"/>
</dbReference>
<dbReference type="EMBL" id="DWWT01000065">
    <property type="protein sequence ID" value="HJC06928.1"/>
    <property type="molecule type" value="Genomic_DNA"/>
</dbReference>
<keyword evidence="1" id="KW-0808">Transferase</keyword>
<accession>A0A9D2N2L5</accession>
<reference evidence="1" key="1">
    <citation type="journal article" date="2021" name="PeerJ">
        <title>Extensive microbial diversity within the chicken gut microbiome revealed by metagenomics and culture.</title>
        <authorList>
            <person name="Gilroy R."/>
            <person name="Ravi A."/>
            <person name="Getino M."/>
            <person name="Pursley I."/>
            <person name="Horton D.L."/>
            <person name="Alikhan N.F."/>
            <person name="Baker D."/>
            <person name="Gharbi K."/>
            <person name="Hall N."/>
            <person name="Watson M."/>
            <person name="Adriaenssens E.M."/>
            <person name="Foster-Nyarko E."/>
            <person name="Jarju S."/>
            <person name="Secka A."/>
            <person name="Antonio M."/>
            <person name="Oren A."/>
            <person name="Chaudhuri R.R."/>
            <person name="La Ragione R."/>
            <person name="Hildebrand F."/>
            <person name="Pallen M.J."/>
        </authorList>
    </citation>
    <scope>NUCLEOTIDE SEQUENCE</scope>
    <source>
        <strain evidence="1">CHK180-15479</strain>
    </source>
</reference>
<sequence>MNRIITIGREFGSGGREMGRRLAEELGIAYYDQEILEEIAKRTDLSEKYIHGMVEKRPSFSFPIHVGRSFRCMQNGQWELNLAVFREQSAIITDMANTSDCVIVGRCADYILAQMHPMRIFVHADMDSRLRRCRRKAAGDENLEVETS</sequence>
<protein>
    <submittedName>
        <fullName evidence="1">Cytidylate kinase-like family protein</fullName>
    </submittedName>
</protein>
<gene>
    <name evidence="1" type="ORF">H9704_12390</name>
</gene>
<evidence type="ECO:0000313" key="1">
    <source>
        <dbReference type="EMBL" id="HJC06928.1"/>
    </source>
</evidence>
<name>A0A9D2N2L5_9FIRM</name>
<reference evidence="1" key="2">
    <citation type="submission" date="2021-04" db="EMBL/GenBank/DDBJ databases">
        <authorList>
            <person name="Gilroy R."/>
        </authorList>
    </citation>
    <scope>NUCLEOTIDE SEQUENCE</scope>
    <source>
        <strain evidence="1">CHK180-15479</strain>
    </source>
</reference>
<proteinExistence type="predicted"/>
<dbReference type="Pfam" id="PF13189">
    <property type="entry name" value="Cytidylate_kin2"/>
    <property type="match status" value="1"/>
</dbReference>
<dbReference type="Gene3D" id="3.40.50.300">
    <property type="entry name" value="P-loop containing nucleotide triphosphate hydrolases"/>
    <property type="match status" value="1"/>
</dbReference>